<organism evidence="1 2">
    <name type="scientific">Xylaria bambusicola</name>
    <dbReference type="NCBI Taxonomy" id="326684"/>
    <lineage>
        <taxon>Eukaryota</taxon>
        <taxon>Fungi</taxon>
        <taxon>Dikarya</taxon>
        <taxon>Ascomycota</taxon>
        <taxon>Pezizomycotina</taxon>
        <taxon>Sordariomycetes</taxon>
        <taxon>Xylariomycetidae</taxon>
        <taxon>Xylariales</taxon>
        <taxon>Xylariaceae</taxon>
        <taxon>Xylaria</taxon>
    </lineage>
</organism>
<sequence length="96" mass="10300">MSTKLLTPLLVATAKADGHGSMRVVWVGSLAGGAPLCLKGGIPMNNVDYHRDLWSMSKYGISKAREYVQGSEYARQYKADGAISVTLNPGNLDSEL</sequence>
<evidence type="ECO:0000313" key="2">
    <source>
        <dbReference type="Proteomes" id="UP001305414"/>
    </source>
</evidence>
<proteinExistence type="predicted"/>
<evidence type="ECO:0000313" key="1">
    <source>
        <dbReference type="EMBL" id="KAK5630018.1"/>
    </source>
</evidence>
<protein>
    <submittedName>
        <fullName evidence="1">Uncharacterized protein</fullName>
    </submittedName>
</protein>
<dbReference type="Proteomes" id="UP001305414">
    <property type="component" value="Unassembled WGS sequence"/>
</dbReference>
<dbReference type="Gene3D" id="3.40.50.720">
    <property type="entry name" value="NAD(P)-binding Rossmann-like Domain"/>
    <property type="match status" value="1"/>
</dbReference>
<keyword evidence="2" id="KW-1185">Reference proteome</keyword>
<reference evidence="1 2" key="1">
    <citation type="submission" date="2023-10" db="EMBL/GenBank/DDBJ databases">
        <title>Draft genome sequence of Xylaria bambusicola isolate GMP-LS, the root and basal stem rot pathogen of sugarcane in Indonesia.</title>
        <authorList>
            <person name="Selvaraj P."/>
            <person name="Muralishankar V."/>
            <person name="Muruganantham S."/>
            <person name="Sp S."/>
            <person name="Haryani S."/>
            <person name="Lau K.J.X."/>
            <person name="Naqvi N.I."/>
        </authorList>
    </citation>
    <scope>NUCLEOTIDE SEQUENCE [LARGE SCALE GENOMIC DNA]</scope>
    <source>
        <strain evidence="1">GMP-LS</strain>
    </source>
</reference>
<name>A0AAN7UP89_9PEZI</name>
<gene>
    <name evidence="1" type="ORF">RRF57_005733</name>
</gene>
<accession>A0AAN7UP89</accession>
<comment type="caution">
    <text evidence="1">The sequence shown here is derived from an EMBL/GenBank/DDBJ whole genome shotgun (WGS) entry which is preliminary data.</text>
</comment>
<dbReference type="EMBL" id="JAWHQM010000013">
    <property type="protein sequence ID" value="KAK5630018.1"/>
    <property type="molecule type" value="Genomic_DNA"/>
</dbReference>
<dbReference type="AlphaFoldDB" id="A0AAN7UP89"/>